<evidence type="ECO:0000256" key="15">
    <source>
        <dbReference type="ARBA" id="ARBA00049778"/>
    </source>
</evidence>
<keyword evidence="3" id="KW-0285">Flavoprotein</keyword>
<dbReference type="Pfam" id="PF00732">
    <property type="entry name" value="GMC_oxred_N"/>
    <property type="match status" value="1"/>
</dbReference>
<dbReference type="Gene3D" id="3.40.50.1820">
    <property type="entry name" value="alpha/beta hydrolase"/>
    <property type="match status" value="1"/>
</dbReference>
<reference evidence="22 23" key="1">
    <citation type="submission" date="2022-05" db="EMBL/GenBank/DDBJ databases">
        <authorList>
            <consortium name="Genoscope - CEA"/>
            <person name="William W."/>
        </authorList>
    </citation>
    <scope>NUCLEOTIDE SEQUENCE [LARGE SCALE GENOMIC DNA]</scope>
</reference>
<proteinExistence type="predicted"/>
<evidence type="ECO:0000259" key="17">
    <source>
        <dbReference type="Pfam" id="PF00149"/>
    </source>
</evidence>
<gene>
    <name evidence="22" type="ORF">PEVE_00019199</name>
</gene>
<dbReference type="Pfam" id="PF00149">
    <property type="entry name" value="Metallophos"/>
    <property type="match status" value="1"/>
</dbReference>
<dbReference type="InterPro" id="IPR029052">
    <property type="entry name" value="Metallo-depent_PP-like"/>
</dbReference>
<evidence type="ECO:0000259" key="18">
    <source>
        <dbReference type="Pfam" id="PF00561"/>
    </source>
</evidence>
<evidence type="ECO:0000256" key="4">
    <source>
        <dbReference type="ARBA" id="ARBA00022827"/>
    </source>
</evidence>
<evidence type="ECO:0000256" key="6">
    <source>
        <dbReference type="ARBA" id="ARBA00023002"/>
    </source>
</evidence>
<dbReference type="SUPFAM" id="SSF53474">
    <property type="entry name" value="alpha/beta-Hydrolases"/>
    <property type="match status" value="1"/>
</dbReference>
<feature type="domain" description="AB hydrolase-1" evidence="18">
    <location>
        <begin position="851"/>
        <end position="961"/>
    </location>
</feature>
<dbReference type="EC" id="1.1.3.6" evidence="13"/>
<sequence length="1683" mass="187727">MFQYNAIKDRATDPVSVAFIDQRLASENVKPEFPRLSCAHASIKPTYDVVVVGSGYGGSIAASRCARAGQTVCVLERGKEWLPGEFPESFLAALKEIQIHRGGENTKGEPSSLYEFYVSDDLSVVQGCGLGGGSLINANVGLDADKKVYRDQSWPSELKEDLENLMKIDRKHVVDMLKPTTYPDHYPKLDKMKRMEDGFGACDIEDIKKAYYKAPLYVTFEDKPSNHVGVPQPKCTGCGNCCGGCNVGAKNTLTMNYLPDAKAHGAEIFTEVEVMSVTKAPGTTEWMVKYKRLVRGSFTVKEEAIRATHVIIGAGALGSTKLLLRSREQGLNVSNQIGKNFSTNGDVLGFSFNGAENANSVGLTTQHMARNKKPPGPCITSVMDFRKTDGNHKKGFVVEDGTPPSVISGMYSVGLSVAAKLIGIQTYSSAELLERAWQDLKGKGIDKSLSFLCMSHDDASGIITYNNTNDDVDITWKRVGYQENFVTCNQAMKKVTKGLSGTFVQNPMWTPALGKNVISAHPLGGCPMGESGQTAVVNHAGQVFDGDSGSVLEGLYVVDGAILPVAVGVNPTLTISCLAERCLRLLAKREGWHIDYDTFKPLDQTSFVKPKPGIRFTEKMEGTYKSSNNEGKQMPCEFTLTIESDDLEQMLICDPSHSAKISGTVTCLELSSSPLTVSDGHFQLFSTSKENVDTKNMVYKMTLNGDEGRQFSFEGVKYVHKDHFGETGLKDTTTLFVKIFRLGKKKPLGNATLYITAANFAKQLETMEIINTHSTCEELYWMARFGAFFAKTLWDVYSPVSSFDKYFDPDAPPRKKRLLRLRGCLPEVFNCTTEDKFEIALTRYNGGSKGPVVMFHGAGVSSGMFSLDTIDTNLVEYLVQHRYDVWLVDWRTSCNLPSMVRKDYTLDDCAAFDYPAAINKVIEITKQKDVQVVAHCAGSLVCFASLLSGALEGKVRSLVASQVAANPIPCSFNKLKAGLHIPGVMEAVGLKGLTVDTDDHTSWAGWLFDKFVKSVDNLFLPYEELCRNPVCHSRITFTYGLLWEHENLTPLTHDTLHEFFGYITAECSAQLALTMREKKLVSASGKDIYLPDVDKDDRMNSPEYREHINRLDMPICFIVGEKNSCYLPDSTFTTFNLVKEAHPHQEYSWVQIPGYGHLDCIYGRDAVHDVYPHILKALDAHAQDDLHRDKAARRQVLRALKSLEIKSGIIDSTEATPAKKTDLELLSKSEVKFPDVDPELSDMTDYASDDSDDDDSSSLEQQDEKNIWDEINELTPLESKQTWLSKPNVNVPLKKEPRYDSSIDSHGEGVTVREMDNPNHPERNVIISMSDLHLDSIWSKNENNRIQTFLKELVELAKRSLHTLILLGDILEMWLDRVDVKPKTIGERIKDWQSNETCHLLFQSVRKMTQEDGVKVFYLRGNHDHEVDAMTVKTLMGDGVEFIKGSLIYVIKSDDGQTYRIRFAHGHDWDIFNTYSLSQPDDPLGGRPIGYYVSRAVATAEKRESETEKIIMDITEELLSSIRCHITQSFVMEILACSFAQKKFTKSLIERALGQPISEDAYIHLDDGKAIKMKHVFEYPYFKRAVTKFGSSKAFSLLKGSLGRFNDFLSRCEEDVIVLAHTHTRKEDEIDSTKNGGAMYINTGTWIDFTHDFSFAHIVPPTKAKPGLVEIRRHHLNPTGGVD</sequence>
<evidence type="ECO:0000256" key="11">
    <source>
        <dbReference type="ARBA" id="ARBA00038856"/>
    </source>
</evidence>
<evidence type="ECO:0000313" key="23">
    <source>
        <dbReference type="Proteomes" id="UP001159427"/>
    </source>
</evidence>
<dbReference type="Pfam" id="PF05199">
    <property type="entry name" value="GMC_oxred_C"/>
    <property type="match status" value="1"/>
</dbReference>
<keyword evidence="4" id="KW-0274">FAD</keyword>
<keyword evidence="2" id="KW-0153">Cholesterol metabolism</keyword>
<evidence type="ECO:0000256" key="7">
    <source>
        <dbReference type="ARBA" id="ARBA00023098"/>
    </source>
</evidence>
<dbReference type="InterPro" id="IPR000172">
    <property type="entry name" value="GMC_OxRdtase_N"/>
</dbReference>
<dbReference type="InterPro" id="IPR004843">
    <property type="entry name" value="Calcineurin-like_PHP"/>
</dbReference>
<comment type="caution">
    <text evidence="22">The sequence shown here is derived from an EMBL/GenBank/DDBJ whole genome shotgun (WGS) entry which is preliminary data.</text>
</comment>
<evidence type="ECO:0000256" key="12">
    <source>
        <dbReference type="ARBA" id="ARBA00049645"/>
    </source>
</evidence>
<keyword evidence="8" id="KW-1207">Sterol metabolism</keyword>
<evidence type="ECO:0000259" key="20">
    <source>
        <dbReference type="Pfam" id="PF00890"/>
    </source>
</evidence>
<evidence type="ECO:0000256" key="9">
    <source>
        <dbReference type="ARBA" id="ARBA00023221"/>
    </source>
</evidence>
<keyword evidence="23" id="KW-1185">Reference proteome</keyword>
<evidence type="ECO:0000256" key="10">
    <source>
        <dbReference type="ARBA" id="ARBA00023235"/>
    </source>
</evidence>
<dbReference type="EC" id="5.3.3.1" evidence="11"/>
<evidence type="ECO:0000256" key="8">
    <source>
        <dbReference type="ARBA" id="ARBA00023166"/>
    </source>
</evidence>
<dbReference type="Gene3D" id="3.60.21.10">
    <property type="match status" value="1"/>
</dbReference>
<evidence type="ECO:0000256" key="3">
    <source>
        <dbReference type="ARBA" id="ARBA00022630"/>
    </source>
</evidence>
<evidence type="ECO:0000256" key="1">
    <source>
        <dbReference type="ARBA" id="ARBA00001974"/>
    </source>
</evidence>
<dbReference type="InterPro" id="IPR052542">
    <property type="entry name" value="Cholesterol_Oxidase"/>
</dbReference>
<feature type="domain" description="Glucose-methanol-choline oxidoreductase N-terminal" evidence="19">
    <location>
        <begin position="120"/>
        <end position="342"/>
    </location>
</feature>
<accession>A0ABN8SE60</accession>
<feature type="domain" description="FAD-dependent oxidoreductase 2 FAD-binding" evidence="20">
    <location>
        <begin position="48"/>
        <end position="79"/>
    </location>
</feature>
<comment type="pathway">
    <text evidence="12">Steroid metabolism; cholesterol degradation.</text>
</comment>
<name>A0ABN8SE60_9CNID</name>
<evidence type="ECO:0000313" key="22">
    <source>
        <dbReference type="EMBL" id="CAH3189269.1"/>
    </source>
</evidence>
<dbReference type="Proteomes" id="UP001159427">
    <property type="component" value="Unassembled WGS sequence"/>
</dbReference>
<evidence type="ECO:0000256" key="14">
    <source>
        <dbReference type="ARBA" id="ARBA00049744"/>
    </source>
</evidence>
<evidence type="ECO:0000256" key="16">
    <source>
        <dbReference type="SAM" id="MobiDB-lite"/>
    </source>
</evidence>
<evidence type="ECO:0000256" key="13">
    <source>
        <dbReference type="ARBA" id="ARBA00049723"/>
    </source>
</evidence>
<keyword evidence="7" id="KW-0443">Lipid metabolism</keyword>
<dbReference type="EMBL" id="CALNXI010002597">
    <property type="protein sequence ID" value="CAH3189269.1"/>
    <property type="molecule type" value="Genomic_DNA"/>
</dbReference>
<dbReference type="InterPro" id="IPR029058">
    <property type="entry name" value="AB_hydrolase_fold"/>
</dbReference>
<keyword evidence="6" id="KW-0560">Oxidoreductase</keyword>
<evidence type="ECO:0000256" key="2">
    <source>
        <dbReference type="ARBA" id="ARBA00022548"/>
    </source>
</evidence>
<keyword evidence="9" id="KW-0753">Steroid metabolism</keyword>
<dbReference type="Pfam" id="PF00890">
    <property type="entry name" value="FAD_binding_2"/>
    <property type="match status" value="1"/>
</dbReference>
<keyword evidence="5" id="KW-0809">Transit peptide</keyword>
<dbReference type="InterPro" id="IPR036188">
    <property type="entry name" value="FAD/NAD-bd_sf"/>
</dbReference>
<dbReference type="Pfam" id="PF00561">
    <property type="entry name" value="Abhydrolase_1"/>
    <property type="match status" value="1"/>
</dbReference>
<dbReference type="InterPro" id="IPR007867">
    <property type="entry name" value="GMC_OxRtase_C"/>
</dbReference>
<dbReference type="SUPFAM" id="SSF51905">
    <property type="entry name" value="FAD/NAD(P)-binding domain"/>
    <property type="match status" value="1"/>
</dbReference>
<feature type="domain" description="Calcineurin-like phosphoesterase" evidence="17">
    <location>
        <begin position="1327"/>
        <end position="1481"/>
    </location>
</feature>
<dbReference type="PANTHER" id="PTHR47470:SF1">
    <property type="entry name" value="FAD-DEPENDENT OXIDOREDUCTASE 2 FAD BINDING DOMAIN-CONTAINING PROTEIN"/>
    <property type="match status" value="1"/>
</dbReference>
<dbReference type="InterPro" id="IPR000073">
    <property type="entry name" value="AB_hydrolase_1"/>
</dbReference>
<comment type="cofactor">
    <cofactor evidence="1">
        <name>FAD</name>
        <dbReference type="ChEBI" id="CHEBI:57692"/>
    </cofactor>
</comment>
<dbReference type="PROSITE" id="PS00018">
    <property type="entry name" value="EF_HAND_1"/>
    <property type="match status" value="1"/>
</dbReference>
<evidence type="ECO:0000259" key="21">
    <source>
        <dbReference type="Pfam" id="PF05199"/>
    </source>
</evidence>
<dbReference type="Gene3D" id="3.50.50.60">
    <property type="entry name" value="FAD/NAD(P)-binding domain"/>
    <property type="match status" value="3"/>
</dbReference>
<organism evidence="22 23">
    <name type="scientific">Porites evermanni</name>
    <dbReference type="NCBI Taxonomy" id="104178"/>
    <lineage>
        <taxon>Eukaryota</taxon>
        <taxon>Metazoa</taxon>
        <taxon>Cnidaria</taxon>
        <taxon>Anthozoa</taxon>
        <taxon>Hexacorallia</taxon>
        <taxon>Scleractinia</taxon>
        <taxon>Fungiina</taxon>
        <taxon>Poritidae</taxon>
        <taxon>Porites</taxon>
    </lineage>
</organism>
<dbReference type="SUPFAM" id="SSF56300">
    <property type="entry name" value="Metallo-dependent phosphatases"/>
    <property type="match status" value="1"/>
</dbReference>
<keyword evidence="10" id="KW-0413">Isomerase</keyword>
<dbReference type="InterPro" id="IPR003953">
    <property type="entry name" value="FAD-dep_OxRdtase_2_FAD-bd"/>
</dbReference>
<dbReference type="InterPro" id="IPR018247">
    <property type="entry name" value="EF_Hand_1_Ca_BS"/>
</dbReference>
<feature type="region of interest" description="Disordered" evidence="16">
    <location>
        <begin position="1234"/>
        <end position="1262"/>
    </location>
</feature>
<evidence type="ECO:0000259" key="19">
    <source>
        <dbReference type="Pfam" id="PF00732"/>
    </source>
</evidence>
<protein>
    <recommendedName>
        <fullName evidence="14">Cholesterol oxidase</fullName>
        <ecNumber evidence="13">1.1.3.6</ecNumber>
        <ecNumber evidence="11">5.3.3.1</ecNumber>
    </recommendedName>
    <alternativeName>
        <fullName evidence="15">Cholesterol isomerase</fullName>
    </alternativeName>
</protein>
<evidence type="ECO:0000256" key="5">
    <source>
        <dbReference type="ARBA" id="ARBA00022946"/>
    </source>
</evidence>
<feature type="region of interest" description="Disordered" evidence="16">
    <location>
        <begin position="1295"/>
        <end position="1319"/>
    </location>
</feature>
<dbReference type="PANTHER" id="PTHR47470">
    <property type="entry name" value="CHOLESTEROL OXIDASE"/>
    <property type="match status" value="1"/>
</dbReference>
<feature type="compositionally biased region" description="Acidic residues" evidence="16">
    <location>
        <begin position="1236"/>
        <end position="1257"/>
    </location>
</feature>
<feature type="domain" description="Glucose-methanol-choline oxidoreductase C-terminal" evidence="21">
    <location>
        <begin position="468"/>
        <end position="579"/>
    </location>
</feature>